<reference evidence="1" key="3">
    <citation type="submission" date="2025-09" db="UniProtKB">
        <authorList>
            <consortium name="Ensembl"/>
        </authorList>
    </citation>
    <scope>IDENTIFICATION</scope>
</reference>
<reference evidence="1" key="1">
    <citation type="submission" date="2020-07" db="EMBL/GenBank/DDBJ databases">
        <title>A long reads based de novo assembly of the rainbow trout Arlee double haploid line genome.</title>
        <authorList>
            <person name="Gao G."/>
            <person name="Palti Y."/>
        </authorList>
    </citation>
    <scope>NUCLEOTIDE SEQUENCE [LARGE SCALE GENOMIC DNA]</scope>
</reference>
<keyword evidence="2" id="KW-1185">Reference proteome</keyword>
<dbReference type="AlphaFoldDB" id="A0A8K9XGX3"/>
<protein>
    <submittedName>
        <fullName evidence="1">Uncharacterized protein</fullName>
    </submittedName>
</protein>
<proteinExistence type="predicted"/>
<reference evidence="1" key="2">
    <citation type="submission" date="2025-08" db="UniProtKB">
        <authorList>
            <consortium name="Ensembl"/>
        </authorList>
    </citation>
    <scope>IDENTIFICATION</scope>
</reference>
<accession>A0A8K9XGX3</accession>
<evidence type="ECO:0000313" key="1">
    <source>
        <dbReference type="Ensembl" id="ENSOMYP00000133382.1"/>
    </source>
</evidence>
<dbReference type="Ensembl" id="ENSOMYT00000148748.1">
    <property type="protein sequence ID" value="ENSOMYP00000133382.1"/>
    <property type="gene ID" value="ENSOMYG00000063311.1"/>
</dbReference>
<organism evidence="1 2">
    <name type="scientific">Oncorhynchus mykiss</name>
    <name type="common">Rainbow trout</name>
    <name type="synonym">Salmo gairdneri</name>
    <dbReference type="NCBI Taxonomy" id="8022"/>
    <lineage>
        <taxon>Eukaryota</taxon>
        <taxon>Metazoa</taxon>
        <taxon>Chordata</taxon>
        <taxon>Craniata</taxon>
        <taxon>Vertebrata</taxon>
        <taxon>Euteleostomi</taxon>
        <taxon>Actinopterygii</taxon>
        <taxon>Neopterygii</taxon>
        <taxon>Teleostei</taxon>
        <taxon>Protacanthopterygii</taxon>
        <taxon>Salmoniformes</taxon>
        <taxon>Salmonidae</taxon>
        <taxon>Salmoninae</taxon>
        <taxon>Oncorhynchus</taxon>
    </lineage>
</organism>
<sequence>MPDPVSNCTYNLLYQDLKRFSNNGEHFCKVMTVCQQRYGQFLTSGLNLNYLSVMPRDCRSLLGNSRHPS</sequence>
<evidence type="ECO:0000313" key="2">
    <source>
        <dbReference type="Proteomes" id="UP000694395"/>
    </source>
</evidence>
<name>A0A8K9XGX3_ONCMY</name>
<dbReference type="Proteomes" id="UP000694395">
    <property type="component" value="Chromosome 3"/>
</dbReference>